<name>A0ABM0J425_ECHTE</name>
<evidence type="ECO:0000313" key="3">
    <source>
        <dbReference type="Proteomes" id="UP000694863"/>
    </source>
</evidence>
<reference evidence="4" key="1">
    <citation type="submission" date="2025-08" db="UniProtKB">
        <authorList>
            <consortium name="RefSeq"/>
        </authorList>
    </citation>
    <scope>IDENTIFICATION</scope>
</reference>
<dbReference type="RefSeq" id="XP_004714355.1">
    <property type="nucleotide sequence ID" value="XM_004714298.1"/>
</dbReference>
<dbReference type="Pfam" id="PF14048">
    <property type="entry name" value="MBD_C"/>
    <property type="match status" value="1"/>
</dbReference>
<evidence type="ECO:0000259" key="2">
    <source>
        <dbReference type="Pfam" id="PF16564"/>
    </source>
</evidence>
<evidence type="ECO:0000259" key="1">
    <source>
        <dbReference type="Pfam" id="PF14048"/>
    </source>
</evidence>
<keyword evidence="3" id="KW-1185">Reference proteome</keyword>
<dbReference type="Pfam" id="PF16564">
    <property type="entry name" value="MBDa"/>
    <property type="match status" value="1"/>
</dbReference>
<sequence length="193" mass="21712">MVKTPQRRQRDFVSQAKPKSGLNISVPLRMSSYIFKRPVTRITSHPGNEVRCHQWEENLENPQQVCWQKRLQGLQVYSSTGELLSTWDLAKALQKITPSSTGDSLPPVFACDLHSVSVTTPSPSSDLARMTPGSSFDISQLICKPFLVTDEDIRKQERKVQMARERLTVALIADRLASEAEKVKGQEGSPEKY</sequence>
<gene>
    <name evidence="4" type="primary">LOC101654142</name>
</gene>
<dbReference type="GeneID" id="101654142"/>
<feature type="domain" description="Methyl-CpG binding protein 2/3 C-terminal" evidence="1">
    <location>
        <begin position="81"/>
        <end position="171"/>
    </location>
</feature>
<dbReference type="InterPro" id="IPR032343">
    <property type="entry name" value="MBD2/MBD3_p55-bd"/>
</dbReference>
<protein>
    <submittedName>
        <fullName evidence="4">Methyl-CpG-binding domain protein 3-like 1</fullName>
    </submittedName>
</protein>
<dbReference type="InterPro" id="IPR025884">
    <property type="entry name" value="MeCpG-bd_2/3_C_dom"/>
</dbReference>
<organism evidence="3 4">
    <name type="scientific">Echinops telfairi</name>
    <name type="common">Lesser hedgehog tenrec</name>
    <dbReference type="NCBI Taxonomy" id="9371"/>
    <lineage>
        <taxon>Eukaryota</taxon>
        <taxon>Metazoa</taxon>
        <taxon>Chordata</taxon>
        <taxon>Craniata</taxon>
        <taxon>Vertebrata</taxon>
        <taxon>Euteleostomi</taxon>
        <taxon>Mammalia</taxon>
        <taxon>Eutheria</taxon>
        <taxon>Afrotheria</taxon>
        <taxon>Tenrecidae</taxon>
        <taxon>Tenrecinae</taxon>
        <taxon>Echinops</taxon>
    </lineage>
</organism>
<accession>A0ABM0J425</accession>
<proteinExistence type="predicted"/>
<feature type="domain" description="Methyl-CpG-binding" evidence="2">
    <location>
        <begin position="6"/>
        <end position="76"/>
    </location>
</feature>
<dbReference type="Proteomes" id="UP000694863">
    <property type="component" value="Unplaced"/>
</dbReference>
<evidence type="ECO:0000313" key="4">
    <source>
        <dbReference type="RefSeq" id="XP_004714355.1"/>
    </source>
</evidence>